<proteinExistence type="predicted"/>
<keyword evidence="2" id="KW-1185">Reference proteome</keyword>
<evidence type="ECO:0000313" key="2">
    <source>
        <dbReference type="Proteomes" id="UP001060215"/>
    </source>
</evidence>
<sequence length="360" mass="39792">MDLWTVHVKSTHRSPFLLRNSIPEKPISWNSRKMASLQFVEGRTFEIRVSRRNVSSGYQSLVVRAMGKKNHDNTNSASSSSSSSARSSCSLLFNWNGDQSIPRRDGTKGNDSSSESNKSNNDASRIPIVETVGGIGSHNQDGAQLKSKPLGPKWAHPISSPENGCVLVATEKLDGVRTFERTVVLLLRSGTRHPQEGPFGVVINRPLHKRIRHMKPTNLDLQTTFADCSLHFGGPLEASMFLMKTGGEKSQLPGFEEVVPGLCSGARNSLDEAAGLVKKGMLKPQDFKFFVGYAGWQLDQLREEIESDYWYIAACSANLIFGSQQILHRRVVGRDFAANGRSLLRTEPEAETRHVTVSEN</sequence>
<gene>
    <name evidence="1" type="ORF">LOK49_LG05G02103</name>
</gene>
<evidence type="ECO:0000313" key="1">
    <source>
        <dbReference type="EMBL" id="KAI8015248.1"/>
    </source>
</evidence>
<name>A0ACC0HQQ1_9ERIC</name>
<comment type="caution">
    <text evidence="1">The sequence shown here is derived from an EMBL/GenBank/DDBJ whole genome shotgun (WGS) entry which is preliminary data.</text>
</comment>
<accession>A0ACC0HQQ1</accession>
<protein>
    <submittedName>
        <fullName evidence="1">Uncharacterized protein</fullName>
    </submittedName>
</protein>
<dbReference type="EMBL" id="CM045761">
    <property type="protein sequence ID" value="KAI8015248.1"/>
    <property type="molecule type" value="Genomic_DNA"/>
</dbReference>
<reference evidence="1 2" key="1">
    <citation type="journal article" date="2022" name="Plant J.">
        <title>Chromosome-level genome of Camellia lanceoleosa provides a valuable resource for understanding genome evolution and self-incompatibility.</title>
        <authorList>
            <person name="Gong W."/>
            <person name="Xiao S."/>
            <person name="Wang L."/>
            <person name="Liao Z."/>
            <person name="Chang Y."/>
            <person name="Mo W."/>
            <person name="Hu G."/>
            <person name="Li W."/>
            <person name="Zhao G."/>
            <person name="Zhu H."/>
            <person name="Hu X."/>
            <person name="Ji K."/>
            <person name="Xiang X."/>
            <person name="Song Q."/>
            <person name="Yuan D."/>
            <person name="Jin S."/>
            <person name="Zhang L."/>
        </authorList>
    </citation>
    <scope>NUCLEOTIDE SEQUENCE [LARGE SCALE GENOMIC DNA]</scope>
    <source>
        <strain evidence="1">SQ_2022a</strain>
    </source>
</reference>
<dbReference type="Proteomes" id="UP001060215">
    <property type="component" value="Chromosome 4"/>
</dbReference>
<organism evidence="1 2">
    <name type="scientific">Camellia lanceoleosa</name>
    <dbReference type="NCBI Taxonomy" id="1840588"/>
    <lineage>
        <taxon>Eukaryota</taxon>
        <taxon>Viridiplantae</taxon>
        <taxon>Streptophyta</taxon>
        <taxon>Embryophyta</taxon>
        <taxon>Tracheophyta</taxon>
        <taxon>Spermatophyta</taxon>
        <taxon>Magnoliopsida</taxon>
        <taxon>eudicotyledons</taxon>
        <taxon>Gunneridae</taxon>
        <taxon>Pentapetalae</taxon>
        <taxon>asterids</taxon>
        <taxon>Ericales</taxon>
        <taxon>Theaceae</taxon>
        <taxon>Camellia</taxon>
    </lineage>
</organism>